<dbReference type="AlphaFoldDB" id="A0A1W4W4S6"/>
<dbReference type="Proteomes" id="UP000192223">
    <property type="component" value="Unplaced"/>
</dbReference>
<accession>A0A1W4W4S6</accession>
<name>A0A1W4W4S6_AGRPL</name>
<sequence>MPFVCPPKEDSSKRLEVLKQIKDLVNKLGEPAVPVKLQVPCVPCCVPCAPPPCPPPVKSSEKKCKPPDVMVCYRIHKGKAQGQGTEDEGGGKGGDAGNMNIDDYCCYPATIETQLCPFEPCPCEGGS</sequence>
<reference evidence="2" key="1">
    <citation type="submission" date="2025-08" db="UniProtKB">
        <authorList>
            <consortium name="RefSeq"/>
        </authorList>
    </citation>
    <scope>IDENTIFICATION</scope>
    <source>
        <tissue evidence="2">Entire body</tissue>
    </source>
</reference>
<organism evidence="1 2">
    <name type="scientific">Agrilus planipennis</name>
    <name type="common">Emerald ash borer</name>
    <name type="synonym">Agrilus marcopoli</name>
    <dbReference type="NCBI Taxonomy" id="224129"/>
    <lineage>
        <taxon>Eukaryota</taxon>
        <taxon>Metazoa</taxon>
        <taxon>Ecdysozoa</taxon>
        <taxon>Arthropoda</taxon>
        <taxon>Hexapoda</taxon>
        <taxon>Insecta</taxon>
        <taxon>Pterygota</taxon>
        <taxon>Neoptera</taxon>
        <taxon>Endopterygota</taxon>
        <taxon>Coleoptera</taxon>
        <taxon>Polyphaga</taxon>
        <taxon>Elateriformia</taxon>
        <taxon>Buprestoidea</taxon>
        <taxon>Buprestidae</taxon>
        <taxon>Agrilinae</taxon>
        <taxon>Agrilus</taxon>
    </lineage>
</organism>
<evidence type="ECO:0000313" key="2">
    <source>
        <dbReference type="RefSeq" id="XP_018319151.1"/>
    </source>
</evidence>
<dbReference type="GeneID" id="108732700"/>
<dbReference type="RefSeq" id="XP_018319151.1">
    <property type="nucleotide sequence ID" value="XM_018463649.1"/>
</dbReference>
<gene>
    <name evidence="2" type="primary">LOC108732700</name>
</gene>
<evidence type="ECO:0000313" key="1">
    <source>
        <dbReference type="Proteomes" id="UP000192223"/>
    </source>
</evidence>
<protein>
    <submittedName>
        <fullName evidence="2">Uncharacterized protein LOC108732700 isoform X2</fullName>
    </submittedName>
</protein>
<dbReference type="OrthoDB" id="6611808at2759"/>
<proteinExistence type="predicted"/>
<keyword evidence="1" id="KW-1185">Reference proteome</keyword>